<gene>
    <name evidence="9" type="ordered locus">Sterm_0119</name>
</gene>
<protein>
    <submittedName>
        <fullName evidence="9">FAD-dependent pyridine nucleotide-disulphide oxidoreductase</fullName>
    </submittedName>
</protein>
<dbReference type="InterPro" id="IPR016156">
    <property type="entry name" value="FAD/NAD-linked_Rdtase_dimer_sf"/>
</dbReference>
<dbReference type="PANTHER" id="PTHR43429">
    <property type="entry name" value="PYRIDINE NUCLEOTIDE-DISULFIDE OXIDOREDUCTASE DOMAIN-CONTAINING"/>
    <property type="match status" value="1"/>
</dbReference>
<feature type="domain" description="Rhodanese" evidence="8">
    <location>
        <begin position="459"/>
        <end position="546"/>
    </location>
</feature>
<comment type="similarity">
    <text evidence="2">Belongs to the class-III pyridine nucleotide-disulfide oxidoreductase family.</text>
</comment>
<keyword evidence="3" id="KW-0285">Flavoprotein</keyword>
<dbReference type="InterPro" id="IPR001455">
    <property type="entry name" value="TusA-like"/>
</dbReference>
<dbReference type="Proteomes" id="UP000000845">
    <property type="component" value="Chromosome"/>
</dbReference>
<dbReference type="PANTHER" id="PTHR43429:SF1">
    <property type="entry name" value="NAD(P)H SULFUR OXIDOREDUCTASE (COA-DEPENDENT)"/>
    <property type="match status" value="1"/>
</dbReference>
<proteinExistence type="inferred from homology"/>
<dbReference type="SUPFAM" id="SSF64307">
    <property type="entry name" value="SirA-like"/>
    <property type="match status" value="1"/>
</dbReference>
<dbReference type="Gene3D" id="3.40.250.10">
    <property type="entry name" value="Rhodanese-like domain"/>
    <property type="match status" value="1"/>
</dbReference>
<name>D1AJU7_SEBTE</name>
<dbReference type="InterPro" id="IPR036868">
    <property type="entry name" value="TusA-like_sf"/>
</dbReference>
<keyword evidence="4" id="KW-0274">FAD</keyword>
<sequence length="813" mass="89747">MKIIIIGGVAGGMSAAARLRRLDEKSDIIVIEKSGYVSFANCGLPYYIGGVIKEKDSLLLETPSTLKEKFNLDVRVKSEAVSINREKKEIKIKNIETNDEYTESYDKLLISTGAKPFVPDIKGLEEAGYLTLRNIEDMEKISSCIDSDGYKNAVIIGGGFIGLETAENLKHKNINVTIIEKADQVMAPLDPEMASFIHGEIKRRNIALYLNSDITEISNSGKKKIIKLKSGEVVETDIIIASIGVVPDSELAKNAGLKMSSKGAVEVDEYLKTSDSDIYAAGDVIEIRNAITGQKALVPLAGPANKQGRTAADNILGREEKYTGTIGTSIMKFFNMTAASTGINEKYLKKQDINYKSLFIIKADHAGYYPGASDIYFKILFEPETGKIFGAQAVGEKGADKKIDIIATAILGNISVYKLKDLETAYAPPFNSAKDIINYASYMAENIKRDGLETVSWNETDKIGLIDVRTEDEYNIDHIQGAVNMPLNTLRENMGKLDKNKEYIVYCKVGQRGYNAQRILVNNGYKVKNLNGGFSIYKSALMPQDNRIKFENDIKNDKHRSISGLNSADKKILDVTGLQCPGPIIKIKNKISELKTGEVLEVKATDPGFENDIKVWTRQTGNTLLNIENTDGEILAEIKKGESFLLSKKPDEEAVKENSTSLVIFSGDFDKVFAALVIANGALAMGNSVSIFFTFWGLNVLRKSNYKTRSKKGIIEKCFGIMMPKGVSKLKLSNMNFFGLGRKMINKVMKTKNIESLESLLEQYIENGGKITACTMSMDVMGIKKDELIENIEYGGVATYMENANKANHNLFI</sequence>
<dbReference type="KEGG" id="str:Sterm_0119"/>
<dbReference type="eggNOG" id="COG0607">
    <property type="taxonomic scope" value="Bacteria"/>
</dbReference>
<keyword evidence="10" id="KW-1185">Reference proteome</keyword>
<dbReference type="Gene3D" id="3.40.1260.10">
    <property type="entry name" value="DsrEFH-like"/>
    <property type="match status" value="1"/>
</dbReference>
<dbReference type="SUPFAM" id="SSF51905">
    <property type="entry name" value="FAD/NAD(P)-binding domain"/>
    <property type="match status" value="2"/>
</dbReference>
<comment type="cofactor">
    <cofactor evidence="1">
        <name>FAD</name>
        <dbReference type="ChEBI" id="CHEBI:57692"/>
    </cofactor>
</comment>
<dbReference type="SUPFAM" id="SSF52821">
    <property type="entry name" value="Rhodanese/Cell cycle control phosphatase"/>
    <property type="match status" value="1"/>
</dbReference>
<dbReference type="Gene3D" id="3.30.110.40">
    <property type="entry name" value="TusA-like domain"/>
    <property type="match status" value="1"/>
</dbReference>
<evidence type="ECO:0000256" key="6">
    <source>
        <dbReference type="ARBA" id="ARBA00023284"/>
    </source>
</evidence>
<evidence type="ECO:0000313" key="9">
    <source>
        <dbReference type="EMBL" id="ACZ07004.1"/>
    </source>
</evidence>
<dbReference type="eggNOG" id="COG2210">
    <property type="taxonomic scope" value="Bacteria"/>
</dbReference>
<dbReference type="InterPro" id="IPR032836">
    <property type="entry name" value="DsrE2-like"/>
</dbReference>
<dbReference type="Pfam" id="PF07992">
    <property type="entry name" value="Pyr_redox_2"/>
    <property type="match status" value="1"/>
</dbReference>
<dbReference type="HOGENOM" id="CLU_003291_3_1_0"/>
<dbReference type="STRING" id="526218.Sterm_0119"/>
<dbReference type="InterPro" id="IPR023753">
    <property type="entry name" value="FAD/NAD-binding_dom"/>
</dbReference>
<dbReference type="SUPFAM" id="SSF75169">
    <property type="entry name" value="DsrEFH-like"/>
    <property type="match status" value="1"/>
</dbReference>
<evidence type="ECO:0000256" key="7">
    <source>
        <dbReference type="SAM" id="Phobius"/>
    </source>
</evidence>
<dbReference type="SMART" id="SM00450">
    <property type="entry name" value="RHOD"/>
    <property type="match status" value="1"/>
</dbReference>
<dbReference type="GO" id="GO:0016491">
    <property type="term" value="F:oxidoreductase activity"/>
    <property type="evidence" value="ECO:0007669"/>
    <property type="project" value="UniProtKB-KW"/>
</dbReference>
<evidence type="ECO:0000256" key="3">
    <source>
        <dbReference type="ARBA" id="ARBA00022630"/>
    </source>
</evidence>
<keyword evidence="7" id="KW-1133">Transmembrane helix</keyword>
<dbReference type="PRINTS" id="PR00368">
    <property type="entry name" value="FADPNR"/>
</dbReference>
<evidence type="ECO:0000256" key="1">
    <source>
        <dbReference type="ARBA" id="ARBA00001974"/>
    </source>
</evidence>
<keyword evidence="5" id="KW-0560">Oxidoreductase</keyword>
<dbReference type="AlphaFoldDB" id="D1AJU7"/>
<reference evidence="9 10" key="2">
    <citation type="journal article" date="2010" name="Stand. Genomic Sci.">
        <title>Complete genome sequence of Sebaldella termitidis type strain (NCTC 11300).</title>
        <authorList>
            <person name="Harmon-Smith M."/>
            <person name="Celia L."/>
            <person name="Chertkov O."/>
            <person name="Lapidus A."/>
            <person name="Copeland A."/>
            <person name="Glavina Del Rio T."/>
            <person name="Nolan M."/>
            <person name="Lucas S."/>
            <person name="Tice H."/>
            <person name="Cheng J.F."/>
            <person name="Han C."/>
            <person name="Detter J.C."/>
            <person name="Bruce D."/>
            <person name="Goodwin L."/>
            <person name="Pitluck S."/>
            <person name="Pati A."/>
            <person name="Liolios K."/>
            <person name="Ivanova N."/>
            <person name="Mavromatis K."/>
            <person name="Mikhailova N."/>
            <person name="Chen A."/>
            <person name="Palaniappan K."/>
            <person name="Land M."/>
            <person name="Hauser L."/>
            <person name="Chang Y.J."/>
            <person name="Jeffries C.D."/>
            <person name="Brettin T."/>
            <person name="Goker M."/>
            <person name="Beck B."/>
            <person name="Bristow J."/>
            <person name="Eisen J.A."/>
            <person name="Markowitz V."/>
            <person name="Hugenholtz P."/>
            <person name="Kyrpides N.C."/>
            <person name="Klenk H.P."/>
            <person name="Chen F."/>
        </authorList>
    </citation>
    <scope>NUCLEOTIDE SEQUENCE [LARGE SCALE GENOMIC DNA]</scope>
    <source>
        <strain evidence="10">ATCC 33386 / NCTC 11300</strain>
    </source>
</reference>
<evidence type="ECO:0000313" key="10">
    <source>
        <dbReference type="Proteomes" id="UP000000845"/>
    </source>
</evidence>
<evidence type="ECO:0000259" key="8">
    <source>
        <dbReference type="PROSITE" id="PS50206"/>
    </source>
</evidence>
<dbReference type="InterPro" id="IPR036188">
    <property type="entry name" value="FAD/NAD-bd_sf"/>
</dbReference>
<accession>D1AJU7</accession>
<dbReference type="InterPro" id="IPR050260">
    <property type="entry name" value="FAD-bd_OxRdtase"/>
</dbReference>
<dbReference type="Pfam" id="PF00581">
    <property type="entry name" value="Rhodanese"/>
    <property type="match status" value="1"/>
</dbReference>
<dbReference type="InterPro" id="IPR036873">
    <property type="entry name" value="Rhodanese-like_dom_sf"/>
</dbReference>
<organism evidence="9 10">
    <name type="scientific">Sebaldella termitidis (strain ATCC 33386 / NCTC 11300)</name>
    <dbReference type="NCBI Taxonomy" id="526218"/>
    <lineage>
        <taxon>Bacteria</taxon>
        <taxon>Fusobacteriati</taxon>
        <taxon>Fusobacteriota</taxon>
        <taxon>Fusobacteriia</taxon>
        <taxon>Fusobacteriales</taxon>
        <taxon>Leptotrichiaceae</taxon>
        <taxon>Sebaldella</taxon>
    </lineage>
</organism>
<keyword evidence="7" id="KW-0812">Transmembrane</keyword>
<dbReference type="InterPro" id="IPR027396">
    <property type="entry name" value="DsrEFH-like"/>
</dbReference>
<dbReference type="PROSITE" id="PS50206">
    <property type="entry name" value="RHODANESE_3"/>
    <property type="match status" value="1"/>
</dbReference>
<dbReference type="Pfam" id="PF01206">
    <property type="entry name" value="TusA"/>
    <property type="match status" value="1"/>
</dbReference>
<dbReference type="InterPro" id="IPR001763">
    <property type="entry name" value="Rhodanese-like_dom"/>
</dbReference>
<dbReference type="Pfam" id="PF13686">
    <property type="entry name" value="DrsE_2"/>
    <property type="match status" value="1"/>
</dbReference>
<evidence type="ECO:0000256" key="4">
    <source>
        <dbReference type="ARBA" id="ARBA00022827"/>
    </source>
</evidence>
<evidence type="ECO:0000256" key="2">
    <source>
        <dbReference type="ARBA" id="ARBA00009130"/>
    </source>
</evidence>
<dbReference type="eggNOG" id="COG0446">
    <property type="taxonomic scope" value="Bacteria"/>
</dbReference>
<keyword evidence="7" id="KW-0472">Membrane</keyword>
<dbReference type="SUPFAM" id="SSF55424">
    <property type="entry name" value="FAD/NAD-linked reductases, dimerisation (C-terminal) domain"/>
    <property type="match status" value="1"/>
</dbReference>
<dbReference type="EMBL" id="CP001739">
    <property type="protein sequence ID" value="ACZ07004.1"/>
    <property type="molecule type" value="Genomic_DNA"/>
</dbReference>
<dbReference type="PROSITE" id="PS01148">
    <property type="entry name" value="UPF0033"/>
    <property type="match status" value="1"/>
</dbReference>
<feature type="transmembrane region" description="Helical" evidence="7">
    <location>
        <begin position="672"/>
        <end position="701"/>
    </location>
</feature>
<evidence type="ECO:0000256" key="5">
    <source>
        <dbReference type="ARBA" id="ARBA00023002"/>
    </source>
</evidence>
<dbReference type="PRINTS" id="PR00411">
    <property type="entry name" value="PNDRDTASEI"/>
</dbReference>
<dbReference type="RefSeq" id="WP_012859604.1">
    <property type="nucleotide sequence ID" value="NC_013517.1"/>
</dbReference>
<keyword evidence="6" id="KW-0676">Redox-active center</keyword>
<reference evidence="10" key="1">
    <citation type="submission" date="2009-09" db="EMBL/GenBank/DDBJ databases">
        <title>The complete chromosome of Sebaldella termitidis ATCC 33386.</title>
        <authorList>
            <consortium name="US DOE Joint Genome Institute (JGI-PGF)"/>
            <person name="Lucas S."/>
            <person name="Copeland A."/>
            <person name="Lapidus A."/>
            <person name="Glavina del Rio T."/>
            <person name="Dalin E."/>
            <person name="Tice H."/>
            <person name="Bruce D."/>
            <person name="Goodwin L."/>
            <person name="Pitluck S."/>
            <person name="Kyrpides N."/>
            <person name="Mavromatis K."/>
            <person name="Ivanova N."/>
            <person name="Mikhailova N."/>
            <person name="Sims D."/>
            <person name="Meincke L."/>
            <person name="Brettin T."/>
            <person name="Detter J.C."/>
            <person name="Han C."/>
            <person name="Larimer F."/>
            <person name="Land M."/>
            <person name="Hauser L."/>
            <person name="Markowitz V."/>
            <person name="Cheng J.F."/>
            <person name="Hugenholtz P."/>
            <person name="Woyke T."/>
            <person name="Wu D."/>
            <person name="Eisen J.A."/>
        </authorList>
    </citation>
    <scope>NUCLEOTIDE SEQUENCE [LARGE SCALE GENOMIC DNA]</scope>
    <source>
        <strain evidence="10">ATCC 33386 / NCTC 11300</strain>
    </source>
</reference>
<dbReference type="InterPro" id="IPR004099">
    <property type="entry name" value="Pyr_nucl-diS_OxRdtase_dimer"/>
</dbReference>
<dbReference type="eggNOG" id="COG0425">
    <property type="taxonomic scope" value="Bacteria"/>
</dbReference>
<dbReference type="Pfam" id="PF02852">
    <property type="entry name" value="Pyr_redox_dim"/>
    <property type="match status" value="1"/>
</dbReference>
<dbReference type="Gene3D" id="3.50.50.60">
    <property type="entry name" value="FAD/NAD(P)-binding domain"/>
    <property type="match status" value="2"/>
</dbReference>